<sequence length="117" mass="12101">MTDPCCSGGGFAEPDDLLMLGCQLGEGRAAEIREVLDFLLRPVESFLEFVVFCLEPGDLGLARVGDLAGILHRLESSFELDAEVSVGAGAVERGAVDGGLAGEGLDVTFSAGRDLAA</sequence>
<organism evidence="1 2">
    <name type="scientific">Streptomyces filamentosus</name>
    <name type="common">Streptomyces roseosporus</name>
    <dbReference type="NCBI Taxonomy" id="67294"/>
    <lineage>
        <taxon>Bacteria</taxon>
        <taxon>Bacillati</taxon>
        <taxon>Actinomycetota</taxon>
        <taxon>Actinomycetes</taxon>
        <taxon>Kitasatosporales</taxon>
        <taxon>Streptomycetaceae</taxon>
        <taxon>Streptomyces</taxon>
    </lineage>
</organism>
<name>A0ABY4UME9_STRFL</name>
<dbReference type="EMBL" id="CP098609">
    <property type="protein sequence ID" value="USC45235.1"/>
    <property type="molecule type" value="Genomic_DNA"/>
</dbReference>
<gene>
    <name evidence="1" type="ORF">K7395_00105</name>
</gene>
<dbReference type="Proteomes" id="UP001056079">
    <property type="component" value="Chromosome"/>
</dbReference>
<accession>A0ABY4UME9</accession>
<protein>
    <submittedName>
        <fullName evidence="1">Uncharacterized protein</fullName>
    </submittedName>
</protein>
<keyword evidence="2" id="KW-1185">Reference proteome</keyword>
<reference evidence="1" key="1">
    <citation type="submission" date="2021-08" db="EMBL/GenBank/DDBJ databases">
        <title>DNA methylation of m4C regulates biosynthesis of daptomycin in Streptomyces roseosporus L30.</title>
        <authorList>
            <person name="Fang J.-L."/>
        </authorList>
    </citation>
    <scope>NUCLEOTIDE SEQUENCE</scope>
    <source>
        <strain evidence="1">L30</strain>
    </source>
</reference>
<evidence type="ECO:0000313" key="2">
    <source>
        <dbReference type="Proteomes" id="UP001056079"/>
    </source>
</evidence>
<evidence type="ECO:0000313" key="1">
    <source>
        <dbReference type="EMBL" id="USC45235.1"/>
    </source>
</evidence>
<proteinExistence type="predicted"/>
<dbReference type="RefSeq" id="WP_010069777.1">
    <property type="nucleotide sequence ID" value="NZ_CP098609.1"/>
</dbReference>